<dbReference type="InterPro" id="IPR036188">
    <property type="entry name" value="FAD/NAD-bd_sf"/>
</dbReference>
<dbReference type="AlphaFoldDB" id="A0A7W3N2K1"/>
<evidence type="ECO:0000313" key="4">
    <source>
        <dbReference type="EMBL" id="MBA9006277.1"/>
    </source>
</evidence>
<dbReference type="GO" id="GO:0071949">
    <property type="term" value="F:FAD binding"/>
    <property type="evidence" value="ECO:0007669"/>
    <property type="project" value="InterPro"/>
</dbReference>
<evidence type="ECO:0000256" key="2">
    <source>
        <dbReference type="ARBA" id="ARBA00023033"/>
    </source>
</evidence>
<dbReference type="Pfam" id="PF01494">
    <property type="entry name" value="FAD_binding_3"/>
    <property type="match status" value="1"/>
</dbReference>
<comment type="caution">
    <text evidence="4">The sequence shown here is derived from an EMBL/GenBank/DDBJ whole genome shotgun (WGS) entry which is preliminary data.</text>
</comment>
<gene>
    <name evidence="4" type="ORF">HNR21_005159</name>
</gene>
<dbReference type="PANTHER" id="PTHR13789">
    <property type="entry name" value="MONOOXYGENASE"/>
    <property type="match status" value="1"/>
</dbReference>
<keyword evidence="2" id="KW-0503">Monooxygenase</keyword>
<dbReference type="SUPFAM" id="SSF51905">
    <property type="entry name" value="FAD/NAD(P)-binding domain"/>
    <property type="match status" value="1"/>
</dbReference>
<evidence type="ECO:0000259" key="3">
    <source>
        <dbReference type="Pfam" id="PF01494"/>
    </source>
</evidence>
<dbReference type="Proteomes" id="UP000539313">
    <property type="component" value="Unassembled WGS sequence"/>
</dbReference>
<evidence type="ECO:0000256" key="1">
    <source>
        <dbReference type="ARBA" id="ARBA00023002"/>
    </source>
</evidence>
<dbReference type="GO" id="GO:0004497">
    <property type="term" value="F:monooxygenase activity"/>
    <property type="evidence" value="ECO:0007669"/>
    <property type="project" value="UniProtKB-KW"/>
</dbReference>
<organism evidence="4 5">
    <name type="scientific">Thermomonospora cellulosilytica</name>
    <dbReference type="NCBI Taxonomy" id="1411118"/>
    <lineage>
        <taxon>Bacteria</taxon>
        <taxon>Bacillati</taxon>
        <taxon>Actinomycetota</taxon>
        <taxon>Actinomycetes</taxon>
        <taxon>Streptosporangiales</taxon>
        <taxon>Thermomonosporaceae</taxon>
        <taxon>Thermomonospora</taxon>
    </lineage>
</organism>
<name>A0A7W3N2K1_9ACTN</name>
<dbReference type="RefSeq" id="WP_182707231.1">
    <property type="nucleotide sequence ID" value="NZ_JACJII010000001.1"/>
</dbReference>
<accession>A0A7W3N2K1</accession>
<keyword evidence="5" id="KW-1185">Reference proteome</keyword>
<dbReference type="InterPro" id="IPR050493">
    <property type="entry name" value="FAD-dep_Monooxygenase_BioMet"/>
</dbReference>
<dbReference type="PANTHER" id="PTHR13789:SF309">
    <property type="entry name" value="PUTATIVE (AFU_ORTHOLOGUE AFUA_6G14510)-RELATED"/>
    <property type="match status" value="1"/>
</dbReference>
<dbReference type="EMBL" id="JACJII010000001">
    <property type="protein sequence ID" value="MBA9006277.1"/>
    <property type="molecule type" value="Genomic_DNA"/>
</dbReference>
<evidence type="ECO:0000313" key="5">
    <source>
        <dbReference type="Proteomes" id="UP000539313"/>
    </source>
</evidence>
<protein>
    <submittedName>
        <fullName evidence="4">2-polyprenyl-6-methoxyphenol hydroxylase-like FAD-dependent oxidoreductase</fullName>
    </submittedName>
</protein>
<dbReference type="Gene3D" id="3.50.50.60">
    <property type="entry name" value="FAD/NAD(P)-binding domain"/>
    <property type="match status" value="1"/>
</dbReference>
<dbReference type="PRINTS" id="PR00420">
    <property type="entry name" value="RNGMNOXGNASE"/>
</dbReference>
<feature type="domain" description="FAD-binding" evidence="3">
    <location>
        <begin position="4"/>
        <end position="333"/>
    </location>
</feature>
<sequence>MRTAVVAGGGIGGLAAAAALAARGWTVRVLERAPEFTEVGAGISLWPNALRALDVLGVGDRVRERAVPEAEIGVRAASGRWLMRTDVSELIRRYGPLVMIHRADLLAVLREAAGGADLVPSTEVAEVRAVPDGVEAVHTGGVTRADLVVGADGIRSAVRRSLWPGARPPRYAGYTAWRLLTRPAEPVHVGGETWGRGDRFGMAPLADGRVYCYAAAGVPPGGHSPDGELAELRRRFGAWHDPIPALLESASPESVLRHDIEELPPLKTFVRGRAVLLGDAAHAMTPNMGQGACQALEDEVTLAALLDTRSTVEEALAAYDSIRRPRAQRIARQSRLAGAPAQWSLLPAVVLRDTLTRLVPGSLTLRAMAPVLSWTPPA</sequence>
<proteinExistence type="predicted"/>
<keyword evidence="1" id="KW-0560">Oxidoreductase</keyword>
<reference evidence="4 5" key="1">
    <citation type="submission" date="2020-08" db="EMBL/GenBank/DDBJ databases">
        <title>Sequencing the genomes of 1000 actinobacteria strains.</title>
        <authorList>
            <person name="Klenk H.-P."/>
        </authorList>
    </citation>
    <scope>NUCLEOTIDE SEQUENCE [LARGE SCALE GENOMIC DNA]</scope>
    <source>
        <strain evidence="4 5">DSM 45823</strain>
    </source>
</reference>
<dbReference type="InterPro" id="IPR002938">
    <property type="entry name" value="FAD-bd"/>
</dbReference>